<feature type="transmembrane region" description="Helical" evidence="2">
    <location>
        <begin position="149"/>
        <end position="173"/>
    </location>
</feature>
<proteinExistence type="predicted"/>
<dbReference type="Proteomes" id="UP000460718">
    <property type="component" value="Unassembled WGS sequence"/>
</dbReference>
<dbReference type="EMBL" id="QXGD01003800">
    <property type="protein sequence ID" value="KAE9174466.1"/>
    <property type="molecule type" value="Genomic_DNA"/>
</dbReference>
<feature type="transmembrane region" description="Helical" evidence="2">
    <location>
        <begin position="41"/>
        <end position="60"/>
    </location>
</feature>
<keyword evidence="2" id="KW-1133">Transmembrane helix</keyword>
<keyword evidence="2" id="KW-0812">Transmembrane</keyword>
<protein>
    <submittedName>
        <fullName evidence="3">Uncharacterized protein</fullName>
    </submittedName>
</protein>
<comment type="caution">
    <text evidence="3">The sequence shown here is derived from an EMBL/GenBank/DDBJ whole genome shotgun (WGS) entry which is preliminary data.</text>
</comment>
<reference evidence="6 7" key="1">
    <citation type="submission" date="2018-08" db="EMBL/GenBank/DDBJ databases">
        <title>Genomic investigation of the strawberry pathogen Phytophthora fragariae indicates pathogenicity is determined by transcriptional variation in three key races.</title>
        <authorList>
            <person name="Adams T.M."/>
            <person name="Armitage A.D."/>
            <person name="Sobczyk M.K."/>
            <person name="Bates H.J."/>
            <person name="Dunwell J.M."/>
            <person name="Nellist C.F."/>
            <person name="Harrison R.J."/>
        </authorList>
    </citation>
    <scope>NUCLEOTIDE SEQUENCE [LARGE SCALE GENOMIC DNA]</scope>
    <source>
        <strain evidence="5 7">BC-1</strain>
        <strain evidence="3 6">NOV-9</strain>
        <strain evidence="4 8">SCRP245</strain>
    </source>
</reference>
<sequence>MLGTPPKLNSKSDLHLPTRDGQSGPTLSRERMPLLSLSKTHLVASAVTVAALSTGFELMYAKWIGFPVPYTIHMMAVPYVSLMFFAFAIIWYPHVRKNWGLLWKIADAVLICVCHGLVIVGYPLFYFFFQKMDGVESTAFSLVLPVLKTLYRPSFTTTITLMFANAVQVVLIVRDIDSIRKKIALTARKIVDVRKNGKYSSKLPGERVATIEMLPRAADIFQRYTFDTVKAGPKRFTSDVNKHLQHCKKIMPEEFQAGPRASAMIQPIEPISEIEVLAPPSSTGPRTKSMDVTLSELEQLERKYASLVRKLMYASEFSILTAFAEVITPIVYSLYLFIVFHMPNRNYYSQIATMDSTHLAKTVLNVLLYSLVELTSFTVLTQTLKRRLDFSTLYQLAFVLDKYMIHVQTAIILWVFYTTQISLDHYGTDYTFKFAWLQSNSTTA</sequence>
<dbReference type="EMBL" id="QXGF01003859">
    <property type="protein sequence ID" value="KAE8920715.1"/>
    <property type="molecule type" value="Genomic_DNA"/>
</dbReference>
<dbReference type="AlphaFoldDB" id="A0A6A3DIH6"/>
<evidence type="ECO:0000313" key="4">
    <source>
        <dbReference type="EMBL" id="KAE8967644.1"/>
    </source>
</evidence>
<feature type="transmembrane region" description="Helical" evidence="2">
    <location>
        <begin position="72"/>
        <end position="93"/>
    </location>
</feature>
<evidence type="ECO:0000313" key="3">
    <source>
        <dbReference type="EMBL" id="KAE8920715.1"/>
    </source>
</evidence>
<evidence type="ECO:0000256" key="1">
    <source>
        <dbReference type="SAM" id="MobiDB-lite"/>
    </source>
</evidence>
<evidence type="ECO:0000313" key="7">
    <source>
        <dbReference type="Proteomes" id="UP000440367"/>
    </source>
</evidence>
<feature type="transmembrane region" description="Helical" evidence="2">
    <location>
        <begin position="319"/>
        <end position="342"/>
    </location>
</feature>
<gene>
    <name evidence="5" type="ORF">PF002_g29044</name>
    <name evidence="3" type="ORF">PF009_g28996</name>
    <name evidence="4" type="ORF">PF011_g27480</name>
</gene>
<accession>A0A6A3DIH6</accession>
<name>A0A6A3DIH6_9STRA</name>
<organism evidence="3 6">
    <name type="scientific">Phytophthora fragariae</name>
    <dbReference type="NCBI Taxonomy" id="53985"/>
    <lineage>
        <taxon>Eukaryota</taxon>
        <taxon>Sar</taxon>
        <taxon>Stramenopiles</taxon>
        <taxon>Oomycota</taxon>
        <taxon>Peronosporomycetes</taxon>
        <taxon>Peronosporales</taxon>
        <taxon>Peronosporaceae</taxon>
        <taxon>Phytophthora</taxon>
    </lineage>
</organism>
<evidence type="ECO:0000313" key="5">
    <source>
        <dbReference type="EMBL" id="KAE9174466.1"/>
    </source>
</evidence>
<feature type="transmembrane region" description="Helical" evidence="2">
    <location>
        <begin position="393"/>
        <end position="417"/>
    </location>
</feature>
<feature type="region of interest" description="Disordered" evidence="1">
    <location>
        <begin position="1"/>
        <end position="27"/>
    </location>
</feature>
<feature type="transmembrane region" description="Helical" evidence="2">
    <location>
        <begin position="105"/>
        <end position="129"/>
    </location>
</feature>
<dbReference type="Proteomes" id="UP000440367">
    <property type="component" value="Unassembled WGS sequence"/>
</dbReference>
<dbReference type="EMBL" id="QXFW01004014">
    <property type="protein sequence ID" value="KAE8967644.1"/>
    <property type="molecule type" value="Genomic_DNA"/>
</dbReference>
<evidence type="ECO:0000256" key="2">
    <source>
        <dbReference type="SAM" id="Phobius"/>
    </source>
</evidence>
<evidence type="ECO:0000313" key="8">
    <source>
        <dbReference type="Proteomes" id="UP000460718"/>
    </source>
</evidence>
<keyword evidence="2" id="KW-0472">Membrane</keyword>
<dbReference type="Proteomes" id="UP000429523">
    <property type="component" value="Unassembled WGS sequence"/>
</dbReference>
<evidence type="ECO:0000313" key="6">
    <source>
        <dbReference type="Proteomes" id="UP000429523"/>
    </source>
</evidence>
<feature type="transmembrane region" description="Helical" evidence="2">
    <location>
        <begin position="362"/>
        <end position="381"/>
    </location>
</feature>